<accession>A0A482XLK1</accession>
<evidence type="ECO:0000256" key="4">
    <source>
        <dbReference type="ARBA" id="ARBA00023121"/>
    </source>
</evidence>
<dbReference type="PROSITE" id="PS50088">
    <property type="entry name" value="ANK_REPEAT"/>
    <property type="match status" value="1"/>
</dbReference>
<dbReference type="PROSITE" id="PS50297">
    <property type="entry name" value="ANK_REP_REGION"/>
    <property type="match status" value="1"/>
</dbReference>
<keyword evidence="4" id="KW-0446">Lipid-binding</keyword>
<dbReference type="AlphaFoldDB" id="A0A482XLK1"/>
<dbReference type="InterPro" id="IPR014352">
    <property type="entry name" value="FERM/acyl-CoA-bd_prot_sf"/>
</dbReference>
<dbReference type="InterPro" id="IPR036770">
    <property type="entry name" value="Ankyrin_rpt-contain_sf"/>
</dbReference>
<gene>
    <name evidence="7" type="ORF">LSTR_LSTR002566</name>
</gene>
<dbReference type="SUPFAM" id="SSF48403">
    <property type="entry name" value="Ankyrin repeat"/>
    <property type="match status" value="1"/>
</dbReference>
<feature type="repeat" description="ANK" evidence="5">
    <location>
        <begin position="198"/>
        <end position="230"/>
    </location>
</feature>
<dbReference type="EMBL" id="QKKF02005739">
    <property type="protein sequence ID" value="RZF46703.1"/>
    <property type="molecule type" value="Genomic_DNA"/>
</dbReference>
<dbReference type="Pfam" id="PF12796">
    <property type="entry name" value="Ank_2"/>
    <property type="match status" value="1"/>
</dbReference>
<sequence length="251" mass="28286">MAEAEDDLEVEDDGSEELDPRFLAATNHVNIIAPSLNSAQLLKLYAHFKQAKFGSCNTSRPSWYAMEAKQKWEAWNSLGDMSREEAMNNYVMLVESLDPEWKSKSCDVPEKSSNQNWISVSTLATEDLPLDDSDKTVYDWVKEGNVDMFKKFVRNEDINNIDADGLGLIHWAADRGNLDVIKHLINNLKADIELRDEDGQTAIHYAASCGHFNVLKFLIDQGAQKSVEDNDGVKPIDIATDDKIRSILYNS</sequence>
<dbReference type="GO" id="GO:0000062">
    <property type="term" value="F:fatty-acyl-CoA binding"/>
    <property type="evidence" value="ECO:0007669"/>
    <property type="project" value="InterPro"/>
</dbReference>
<dbReference type="SUPFAM" id="SSF47027">
    <property type="entry name" value="Acyl-CoA binding protein"/>
    <property type="match status" value="1"/>
</dbReference>
<dbReference type="InterPro" id="IPR002110">
    <property type="entry name" value="Ankyrin_rpt"/>
</dbReference>
<dbReference type="InterPro" id="IPR000582">
    <property type="entry name" value="Acyl-CoA-binding_protein"/>
</dbReference>
<dbReference type="Pfam" id="PF00887">
    <property type="entry name" value="ACBP"/>
    <property type="match status" value="1"/>
</dbReference>
<keyword evidence="2" id="KW-0677">Repeat</keyword>
<dbReference type="Gene3D" id="1.25.40.20">
    <property type="entry name" value="Ankyrin repeat-containing domain"/>
    <property type="match status" value="1"/>
</dbReference>
<reference evidence="7 8" key="1">
    <citation type="journal article" date="2017" name="Gigascience">
        <title>Genome sequence of the small brown planthopper, Laodelphax striatellus.</title>
        <authorList>
            <person name="Zhu J."/>
            <person name="Jiang F."/>
            <person name="Wang X."/>
            <person name="Yang P."/>
            <person name="Bao Y."/>
            <person name="Zhao W."/>
            <person name="Wang W."/>
            <person name="Lu H."/>
            <person name="Wang Q."/>
            <person name="Cui N."/>
            <person name="Li J."/>
            <person name="Chen X."/>
            <person name="Luo L."/>
            <person name="Yu J."/>
            <person name="Kang L."/>
            <person name="Cui F."/>
        </authorList>
    </citation>
    <scope>NUCLEOTIDE SEQUENCE [LARGE SCALE GENOMIC DNA]</scope>
    <source>
        <strain evidence="7">Lst14</strain>
    </source>
</reference>
<evidence type="ECO:0000256" key="5">
    <source>
        <dbReference type="PROSITE-ProRule" id="PRU00023"/>
    </source>
</evidence>
<keyword evidence="8" id="KW-1185">Reference proteome</keyword>
<evidence type="ECO:0000256" key="2">
    <source>
        <dbReference type="ARBA" id="ARBA00022737"/>
    </source>
</evidence>
<feature type="domain" description="ACB" evidence="6">
    <location>
        <begin position="18"/>
        <end position="103"/>
    </location>
</feature>
<dbReference type="SMART" id="SM00248">
    <property type="entry name" value="ANK"/>
    <property type="match status" value="2"/>
</dbReference>
<evidence type="ECO:0000259" key="6">
    <source>
        <dbReference type="PROSITE" id="PS51228"/>
    </source>
</evidence>
<evidence type="ECO:0000256" key="3">
    <source>
        <dbReference type="ARBA" id="ARBA00023043"/>
    </source>
</evidence>
<organism evidence="7 8">
    <name type="scientific">Laodelphax striatellus</name>
    <name type="common">Small brown planthopper</name>
    <name type="synonym">Delphax striatella</name>
    <dbReference type="NCBI Taxonomy" id="195883"/>
    <lineage>
        <taxon>Eukaryota</taxon>
        <taxon>Metazoa</taxon>
        <taxon>Ecdysozoa</taxon>
        <taxon>Arthropoda</taxon>
        <taxon>Hexapoda</taxon>
        <taxon>Insecta</taxon>
        <taxon>Pterygota</taxon>
        <taxon>Neoptera</taxon>
        <taxon>Paraneoptera</taxon>
        <taxon>Hemiptera</taxon>
        <taxon>Auchenorrhyncha</taxon>
        <taxon>Fulgoroidea</taxon>
        <taxon>Delphacidae</taxon>
        <taxon>Criomorphinae</taxon>
        <taxon>Laodelphax</taxon>
    </lineage>
</organism>
<name>A0A482XLK1_LAOST</name>
<proteinExistence type="predicted"/>
<evidence type="ECO:0000313" key="8">
    <source>
        <dbReference type="Proteomes" id="UP000291343"/>
    </source>
</evidence>
<evidence type="ECO:0000313" key="7">
    <source>
        <dbReference type="EMBL" id="RZF46703.1"/>
    </source>
</evidence>
<dbReference type="PANTHER" id="PTHR24119:SF0">
    <property type="entry name" value="ACYL-COA-BINDING DOMAIN-CONTAINING PROTEIN 6"/>
    <property type="match status" value="1"/>
</dbReference>
<comment type="caution">
    <text evidence="7">The sequence shown here is derived from an EMBL/GenBank/DDBJ whole genome shotgun (WGS) entry which is preliminary data.</text>
</comment>
<dbReference type="Proteomes" id="UP000291343">
    <property type="component" value="Unassembled WGS sequence"/>
</dbReference>
<dbReference type="PANTHER" id="PTHR24119">
    <property type="entry name" value="ACYL-COA-BINDING DOMAIN-CONTAINING PROTEIN 6"/>
    <property type="match status" value="1"/>
</dbReference>
<dbReference type="InParanoid" id="A0A482XLK1"/>
<dbReference type="Gene3D" id="1.20.80.10">
    <property type="match status" value="1"/>
</dbReference>
<dbReference type="SMR" id="A0A482XLK1"/>
<evidence type="ECO:0000256" key="1">
    <source>
        <dbReference type="ARBA" id="ARBA00018419"/>
    </source>
</evidence>
<dbReference type="FunCoup" id="A0A482XLK1">
    <property type="interactions" value="1087"/>
</dbReference>
<protein>
    <recommendedName>
        <fullName evidence="1">Acyl-CoA-binding domain-containing protein 6</fullName>
    </recommendedName>
</protein>
<dbReference type="STRING" id="195883.A0A482XLK1"/>
<keyword evidence="3 5" id="KW-0040">ANK repeat</keyword>
<dbReference type="InterPro" id="IPR035984">
    <property type="entry name" value="Acyl-CoA-binding_sf"/>
</dbReference>
<dbReference type="PROSITE" id="PS51228">
    <property type="entry name" value="ACB_2"/>
    <property type="match status" value="1"/>
</dbReference>
<dbReference type="PRINTS" id="PR00689">
    <property type="entry name" value="ACOABINDINGP"/>
</dbReference>
<dbReference type="OrthoDB" id="10254927at2759"/>